<evidence type="ECO:0000313" key="1">
    <source>
        <dbReference type="EMBL" id="SVE54876.1"/>
    </source>
</evidence>
<dbReference type="Gene3D" id="2.70.70.10">
    <property type="entry name" value="Glucose Permease (Domain IIA)"/>
    <property type="match status" value="1"/>
</dbReference>
<protein>
    <recommendedName>
        <fullName evidence="2">Peptidase M23 domain-containing protein</fullName>
    </recommendedName>
</protein>
<proteinExistence type="predicted"/>
<reference evidence="1" key="1">
    <citation type="submission" date="2018-05" db="EMBL/GenBank/DDBJ databases">
        <authorList>
            <person name="Lanie J.A."/>
            <person name="Ng W.-L."/>
            <person name="Kazmierczak K.M."/>
            <person name="Andrzejewski T.M."/>
            <person name="Davidsen T.M."/>
            <person name="Wayne K.J."/>
            <person name="Tettelin H."/>
            <person name="Glass J.I."/>
            <person name="Rusch D."/>
            <person name="Podicherti R."/>
            <person name="Tsui H.-C.T."/>
            <person name="Winkler M.E."/>
        </authorList>
    </citation>
    <scope>NUCLEOTIDE SEQUENCE</scope>
</reference>
<evidence type="ECO:0008006" key="2">
    <source>
        <dbReference type="Google" id="ProtNLM"/>
    </source>
</evidence>
<sequence length="80" mass="9342">MKSLSYSIYFIFLCLSMNQDYLWPTNASNVVTAFFAEERPRRYHAGIDIRTYGKNGFEVYAIETGYIEKIKTNYKGYGNT</sequence>
<name>A0A383EDF6_9ZZZZ</name>
<dbReference type="InterPro" id="IPR011055">
    <property type="entry name" value="Dup_hybrid_motif"/>
</dbReference>
<gene>
    <name evidence="1" type="ORF">METZ01_LOCUS507730</name>
</gene>
<organism evidence="1">
    <name type="scientific">marine metagenome</name>
    <dbReference type="NCBI Taxonomy" id="408172"/>
    <lineage>
        <taxon>unclassified sequences</taxon>
        <taxon>metagenomes</taxon>
        <taxon>ecological metagenomes</taxon>
    </lineage>
</organism>
<dbReference type="SUPFAM" id="SSF51261">
    <property type="entry name" value="Duplicated hybrid motif"/>
    <property type="match status" value="1"/>
</dbReference>
<dbReference type="EMBL" id="UINC01225011">
    <property type="protein sequence ID" value="SVE54876.1"/>
    <property type="molecule type" value="Genomic_DNA"/>
</dbReference>
<feature type="non-terminal residue" evidence="1">
    <location>
        <position position="80"/>
    </location>
</feature>
<dbReference type="AlphaFoldDB" id="A0A383EDF6"/>
<accession>A0A383EDF6</accession>